<dbReference type="Proteomes" id="UP001524499">
    <property type="component" value="Unassembled WGS sequence"/>
</dbReference>
<organism evidence="1 2">
    <name type="scientific">Methylomonas subterranea</name>
    <dbReference type="NCBI Taxonomy" id="2952225"/>
    <lineage>
        <taxon>Bacteria</taxon>
        <taxon>Pseudomonadati</taxon>
        <taxon>Pseudomonadota</taxon>
        <taxon>Gammaproteobacteria</taxon>
        <taxon>Methylococcales</taxon>
        <taxon>Methylococcaceae</taxon>
        <taxon>Methylomonas</taxon>
    </lineage>
</organism>
<accession>A0ABT1TGQ5</accession>
<name>A0ABT1TGQ5_9GAMM</name>
<dbReference type="EMBL" id="JANIBJ010000016">
    <property type="protein sequence ID" value="MCQ8104499.1"/>
    <property type="molecule type" value="Genomic_DNA"/>
</dbReference>
<proteinExistence type="predicted"/>
<dbReference type="RefSeq" id="WP_256602294.1">
    <property type="nucleotide sequence ID" value="NZ_JANIBJ010000016.1"/>
</dbReference>
<evidence type="ECO:0000313" key="1">
    <source>
        <dbReference type="EMBL" id="MCQ8104499.1"/>
    </source>
</evidence>
<sequence length="77" mass="8628">MKNIDIIVVFATNKTLLGGRCLNGGSKRAESLSNIIQNRHQHPGHDFQISGAISSAKKHCHSRYLRDCRWKSFFACG</sequence>
<gene>
    <name evidence="1" type="ORF">NP590_10325</name>
</gene>
<protein>
    <submittedName>
        <fullName evidence="1">Uncharacterized protein</fullName>
    </submittedName>
</protein>
<evidence type="ECO:0000313" key="2">
    <source>
        <dbReference type="Proteomes" id="UP001524499"/>
    </source>
</evidence>
<reference evidence="1 2" key="1">
    <citation type="submission" date="2022-07" db="EMBL/GenBank/DDBJ databases">
        <title>Methylomonas rivi sp. nov., Methylomonas rosea sp. nov., Methylomonas aureus sp. nov. and Methylomonas subterranea sp. nov., four novel methanotrophs isolated from a freshwater creek and the deep terrestrial subsurface.</title>
        <authorList>
            <person name="Abin C."/>
            <person name="Sankaranarayanan K."/>
            <person name="Garner C."/>
            <person name="Sindelar R."/>
            <person name="Kotary K."/>
            <person name="Garner R."/>
            <person name="Barclay S."/>
            <person name="Lawson P."/>
            <person name="Krumholz L."/>
        </authorList>
    </citation>
    <scope>NUCLEOTIDE SEQUENCE [LARGE SCALE GENOMIC DNA]</scope>
    <source>
        <strain evidence="1 2">SURF-2</strain>
    </source>
</reference>
<comment type="caution">
    <text evidence="1">The sequence shown here is derived from an EMBL/GenBank/DDBJ whole genome shotgun (WGS) entry which is preliminary data.</text>
</comment>
<keyword evidence="2" id="KW-1185">Reference proteome</keyword>